<dbReference type="Pfam" id="PF13411">
    <property type="entry name" value="MerR_1"/>
    <property type="match status" value="1"/>
</dbReference>
<reference evidence="3 4" key="1">
    <citation type="submission" date="2019-06" db="EMBL/GenBank/DDBJ databases">
        <title>Sequencing the genomes of 1000 actinobacteria strains.</title>
        <authorList>
            <person name="Klenk H.-P."/>
        </authorList>
    </citation>
    <scope>NUCLEOTIDE SEQUENCE [LARGE SCALE GENOMIC DNA]</scope>
    <source>
        <strain evidence="3 4">DSM 45679</strain>
    </source>
</reference>
<keyword evidence="4" id="KW-1185">Reference proteome</keyword>
<proteinExistence type="predicted"/>
<dbReference type="GO" id="GO:0003700">
    <property type="term" value="F:DNA-binding transcription factor activity"/>
    <property type="evidence" value="ECO:0007669"/>
    <property type="project" value="InterPro"/>
</dbReference>
<evidence type="ECO:0000256" key="1">
    <source>
        <dbReference type="ARBA" id="ARBA00023125"/>
    </source>
</evidence>
<feature type="domain" description="HTH merR-type" evidence="2">
    <location>
        <begin position="33"/>
        <end position="101"/>
    </location>
</feature>
<organism evidence="3 4">
    <name type="scientific">Amycolatopsis cihanbeyliensis</name>
    <dbReference type="NCBI Taxonomy" id="1128664"/>
    <lineage>
        <taxon>Bacteria</taxon>
        <taxon>Bacillati</taxon>
        <taxon>Actinomycetota</taxon>
        <taxon>Actinomycetes</taxon>
        <taxon>Pseudonocardiales</taxon>
        <taxon>Pseudonocardiaceae</taxon>
        <taxon>Amycolatopsis</taxon>
    </lineage>
</organism>
<dbReference type="SMART" id="SM00422">
    <property type="entry name" value="HTH_MERR"/>
    <property type="match status" value="1"/>
</dbReference>
<comment type="caution">
    <text evidence="3">The sequence shown here is derived from an EMBL/GenBank/DDBJ whole genome shotgun (WGS) entry which is preliminary data.</text>
</comment>
<dbReference type="PROSITE" id="PS50937">
    <property type="entry name" value="HTH_MERR_2"/>
    <property type="match status" value="1"/>
</dbReference>
<dbReference type="InterPro" id="IPR047057">
    <property type="entry name" value="MerR_fam"/>
</dbReference>
<dbReference type="InterPro" id="IPR009061">
    <property type="entry name" value="DNA-bd_dom_put_sf"/>
</dbReference>
<keyword evidence="1 3" id="KW-0238">DNA-binding</keyword>
<dbReference type="Proteomes" id="UP000320876">
    <property type="component" value="Unassembled WGS sequence"/>
</dbReference>
<evidence type="ECO:0000313" key="3">
    <source>
        <dbReference type="EMBL" id="TQJ03609.1"/>
    </source>
</evidence>
<sequence>MVKFRNPYQRGNQRYGRIALPPTLPRVSESGTEYRVDDLARAAGTTVGNVRVYQDRGLLPPPMRRGRVAVYTEAHLARLRLVLGMLERGYTFAQIREMISAWEEGRDLGDLLGLEEVLTQPWSDEVPQRIPIVELTREFGKHAGPGTIKRALRLGIVEQQGAHLIVRSPRLLQAGRELLAAGVPMPVVLDIAEQIQRHTDELAKLFLRMVDQHVLPTEDPQWTPKADEVPTLTERAKRLRPQAQAAVSASLARSMSRELSAWLGNRFGPLLQPEDERGDERGRV</sequence>
<name>A0A542DKK0_AMYCI</name>
<dbReference type="PANTHER" id="PTHR30204">
    <property type="entry name" value="REDOX-CYCLING DRUG-SENSING TRANSCRIPTIONAL ACTIVATOR SOXR"/>
    <property type="match status" value="1"/>
</dbReference>
<dbReference type="Gene3D" id="1.10.1660.10">
    <property type="match status" value="1"/>
</dbReference>
<evidence type="ECO:0000259" key="2">
    <source>
        <dbReference type="PROSITE" id="PS50937"/>
    </source>
</evidence>
<accession>A0A542DKK0</accession>
<protein>
    <submittedName>
        <fullName evidence="3">DNA-binding transcriptional MerR regulator</fullName>
    </submittedName>
</protein>
<dbReference type="InterPro" id="IPR000551">
    <property type="entry name" value="MerR-type_HTH_dom"/>
</dbReference>
<dbReference type="EMBL" id="VFML01000001">
    <property type="protein sequence ID" value="TQJ03609.1"/>
    <property type="molecule type" value="Genomic_DNA"/>
</dbReference>
<dbReference type="GO" id="GO:0003677">
    <property type="term" value="F:DNA binding"/>
    <property type="evidence" value="ECO:0007669"/>
    <property type="project" value="UniProtKB-KW"/>
</dbReference>
<dbReference type="PRINTS" id="PR00040">
    <property type="entry name" value="HTHMERR"/>
</dbReference>
<evidence type="ECO:0000313" key="4">
    <source>
        <dbReference type="Proteomes" id="UP000320876"/>
    </source>
</evidence>
<gene>
    <name evidence="3" type="ORF">FB471_3371</name>
</gene>
<dbReference type="PANTHER" id="PTHR30204:SF93">
    <property type="entry name" value="HTH MERR-TYPE DOMAIN-CONTAINING PROTEIN"/>
    <property type="match status" value="1"/>
</dbReference>
<dbReference type="OrthoDB" id="3830374at2"/>
<dbReference type="SUPFAM" id="SSF46955">
    <property type="entry name" value="Putative DNA-binding domain"/>
    <property type="match status" value="1"/>
</dbReference>
<dbReference type="AlphaFoldDB" id="A0A542DKK0"/>